<evidence type="ECO:0000256" key="10">
    <source>
        <dbReference type="ARBA" id="ARBA00022833"/>
    </source>
</evidence>
<dbReference type="InterPro" id="IPR002755">
    <property type="entry name" value="DNA_primase_S"/>
</dbReference>
<keyword evidence="8 12" id="KW-0235">DNA replication</keyword>
<dbReference type="Gene3D" id="3.90.920.10">
    <property type="entry name" value="DNA primase, PRIM domain"/>
    <property type="match status" value="1"/>
</dbReference>
<evidence type="ECO:0000256" key="12">
    <source>
        <dbReference type="RuleBase" id="RU003514"/>
    </source>
</evidence>
<keyword evidence="5 12" id="KW-0639">Primosome</keyword>
<evidence type="ECO:0000256" key="1">
    <source>
        <dbReference type="ARBA" id="ARBA00001936"/>
    </source>
</evidence>
<comment type="cofactor">
    <cofactor evidence="2">
        <name>Mg(2+)</name>
        <dbReference type="ChEBI" id="CHEBI:18420"/>
    </cofactor>
</comment>
<comment type="cofactor">
    <cofactor evidence="1">
        <name>Mn(2+)</name>
        <dbReference type="ChEBI" id="CHEBI:29035"/>
    </cofactor>
</comment>
<keyword evidence="6 12" id="KW-0808">Transferase</keyword>
<comment type="caution">
    <text evidence="13">The sequence shown here is derived from an EMBL/GenBank/DDBJ whole genome shotgun (WGS) entry which is preliminary data.</text>
</comment>
<keyword evidence="11" id="KW-0804">Transcription</keyword>
<evidence type="ECO:0000256" key="6">
    <source>
        <dbReference type="ARBA" id="ARBA00022679"/>
    </source>
</evidence>
<sequence length="531" mass="60694">MTRPIQEQEGALQRRKGKPAFLLVGQFKRTVIKTKMGQRGVSPLLSQFPANIYVHLPAISLTIASTNTNHFVLYSFVFFDSVHNSGSKANDSGTRTRIQPQSSQTILRFVVFRSPFRKLFPFADLVRWVSYGNDGKHPGCDQSYLGRREFSFTLENDIYVRFQSFNNALELENSIKEKAPVKIDIGPVYTVDPAKRSAYSQSENNVFAPAERELIFDIDMSDYDDVRYCCSGADVCLVCWPLMTIAIKVIDTALRDDFGFKHILWVYSGRRGVHCWVCDGKARRLTNEQRAAVADYFRVYKGNENSHKKVSLMGAAIHPFLATSYTNVLKDYFEKKLLIDQNILGTEEGYEKILNMIPDESIASELRERWQDSRRSSSSKEDINVVRWEQCKQLLQSGKHKSQGLRRCVEEIVFCFTYPRLDIEVSKHMNHLLKAPFCVHPNTGRVCVPIDPNQCEEFDPTTVPTLSQLIEELNNEGSKADVDGEWNRTSLGNAIAFFRSSFLHPLLKACKEEIENSYNLKLQQSKNSLGW</sequence>
<comment type="similarity">
    <text evidence="3 12">Belongs to the eukaryotic-type primase small subunit family.</text>
</comment>
<proteinExistence type="inferred from homology"/>
<dbReference type="EC" id="2.7.7.-" evidence="12"/>
<evidence type="ECO:0000256" key="4">
    <source>
        <dbReference type="ARBA" id="ARBA00022478"/>
    </source>
</evidence>
<dbReference type="GO" id="GO:0005658">
    <property type="term" value="C:alpha DNA polymerase:primase complex"/>
    <property type="evidence" value="ECO:0007669"/>
    <property type="project" value="UniProtKB-ARBA"/>
</dbReference>
<dbReference type="FunFam" id="3.90.920.10:FF:000001">
    <property type="entry name" value="DNA primase"/>
    <property type="match status" value="1"/>
</dbReference>
<dbReference type="Pfam" id="PF01896">
    <property type="entry name" value="DNA_primase_S"/>
    <property type="match status" value="1"/>
</dbReference>
<dbReference type="CDD" id="cd04860">
    <property type="entry name" value="AE_Prim_S"/>
    <property type="match status" value="1"/>
</dbReference>
<keyword evidence="7" id="KW-0548">Nucleotidyltransferase</keyword>
<accession>A0ABD1L0C7</accession>
<dbReference type="GO" id="GO:0003899">
    <property type="term" value="F:DNA-directed RNA polymerase activity"/>
    <property type="evidence" value="ECO:0007669"/>
    <property type="project" value="UniProtKB-ARBA"/>
</dbReference>
<dbReference type="NCBIfam" id="TIGR00335">
    <property type="entry name" value="primase_sml"/>
    <property type="match status" value="1"/>
</dbReference>
<evidence type="ECO:0000256" key="9">
    <source>
        <dbReference type="ARBA" id="ARBA00022723"/>
    </source>
</evidence>
<evidence type="ECO:0000256" key="11">
    <source>
        <dbReference type="ARBA" id="ARBA00023163"/>
    </source>
</evidence>
<evidence type="ECO:0000256" key="2">
    <source>
        <dbReference type="ARBA" id="ARBA00001946"/>
    </source>
</evidence>
<reference evidence="13 14" key="1">
    <citation type="submission" date="2024-08" db="EMBL/GenBank/DDBJ databases">
        <title>Insights into the chromosomal genome structure of Flemingia macrophylla.</title>
        <authorList>
            <person name="Ding Y."/>
            <person name="Zhao Y."/>
            <person name="Bi W."/>
            <person name="Wu M."/>
            <person name="Zhao G."/>
            <person name="Gong Y."/>
            <person name="Li W."/>
            <person name="Zhang P."/>
        </authorList>
    </citation>
    <scope>NUCLEOTIDE SEQUENCE [LARGE SCALE GENOMIC DNA]</scope>
    <source>
        <strain evidence="13">DYQJB</strain>
        <tissue evidence="13">Leaf</tissue>
    </source>
</reference>
<evidence type="ECO:0000256" key="8">
    <source>
        <dbReference type="ARBA" id="ARBA00022705"/>
    </source>
</evidence>
<dbReference type="InterPro" id="IPR014052">
    <property type="entry name" value="DNA_primase_ssu_euk/arc"/>
</dbReference>
<name>A0ABD1L0C7_9FABA</name>
<keyword evidence="10" id="KW-0862">Zinc</keyword>
<evidence type="ECO:0000313" key="14">
    <source>
        <dbReference type="Proteomes" id="UP001603857"/>
    </source>
</evidence>
<dbReference type="PANTHER" id="PTHR10536">
    <property type="entry name" value="DNA PRIMASE SMALL SUBUNIT"/>
    <property type="match status" value="1"/>
</dbReference>
<evidence type="ECO:0000256" key="3">
    <source>
        <dbReference type="ARBA" id="ARBA00009762"/>
    </source>
</evidence>
<dbReference type="Proteomes" id="UP001603857">
    <property type="component" value="Unassembled WGS sequence"/>
</dbReference>
<dbReference type="EMBL" id="JBGMDY010000011">
    <property type="protein sequence ID" value="KAL2316803.1"/>
    <property type="molecule type" value="Genomic_DNA"/>
</dbReference>
<protein>
    <recommendedName>
        <fullName evidence="12">DNA primase</fullName>
        <ecNumber evidence="12">2.7.7.-</ecNumber>
    </recommendedName>
</protein>
<evidence type="ECO:0000256" key="7">
    <source>
        <dbReference type="ARBA" id="ARBA00022695"/>
    </source>
</evidence>
<organism evidence="13 14">
    <name type="scientific">Flemingia macrophylla</name>
    <dbReference type="NCBI Taxonomy" id="520843"/>
    <lineage>
        <taxon>Eukaryota</taxon>
        <taxon>Viridiplantae</taxon>
        <taxon>Streptophyta</taxon>
        <taxon>Embryophyta</taxon>
        <taxon>Tracheophyta</taxon>
        <taxon>Spermatophyta</taxon>
        <taxon>Magnoliopsida</taxon>
        <taxon>eudicotyledons</taxon>
        <taxon>Gunneridae</taxon>
        <taxon>Pentapetalae</taxon>
        <taxon>rosids</taxon>
        <taxon>fabids</taxon>
        <taxon>Fabales</taxon>
        <taxon>Fabaceae</taxon>
        <taxon>Papilionoideae</taxon>
        <taxon>50 kb inversion clade</taxon>
        <taxon>NPAAA clade</taxon>
        <taxon>indigoferoid/millettioid clade</taxon>
        <taxon>Phaseoleae</taxon>
        <taxon>Flemingia</taxon>
    </lineage>
</organism>
<dbReference type="AlphaFoldDB" id="A0ABD1L0C7"/>
<keyword evidence="4 12" id="KW-0240">DNA-directed RNA polymerase</keyword>
<evidence type="ECO:0000256" key="5">
    <source>
        <dbReference type="ARBA" id="ARBA00022515"/>
    </source>
</evidence>
<dbReference type="SUPFAM" id="SSF56747">
    <property type="entry name" value="Prim-pol domain"/>
    <property type="match status" value="1"/>
</dbReference>
<dbReference type="GO" id="GO:0046872">
    <property type="term" value="F:metal ion binding"/>
    <property type="evidence" value="ECO:0007669"/>
    <property type="project" value="UniProtKB-KW"/>
</dbReference>
<keyword evidence="14" id="KW-1185">Reference proteome</keyword>
<gene>
    <name evidence="13" type="ORF">Fmac_030679</name>
</gene>
<dbReference type="GO" id="GO:0006269">
    <property type="term" value="P:DNA replication, synthesis of primer"/>
    <property type="evidence" value="ECO:0007669"/>
    <property type="project" value="UniProtKB-KW"/>
</dbReference>
<evidence type="ECO:0000313" key="13">
    <source>
        <dbReference type="EMBL" id="KAL2316803.1"/>
    </source>
</evidence>
<keyword evidence="9" id="KW-0479">Metal-binding</keyword>